<dbReference type="PANTHER" id="PTHR33055:SF3">
    <property type="entry name" value="PUTATIVE TRANSPOSASE FOR IS117-RELATED"/>
    <property type="match status" value="1"/>
</dbReference>
<dbReference type="RefSeq" id="WP_133290458.1">
    <property type="nucleotide sequence ID" value="NZ_SMSJ01000032.1"/>
</dbReference>
<name>A0A4R5QD56_9PROT</name>
<dbReference type="InterPro" id="IPR003346">
    <property type="entry name" value="Transposase_20"/>
</dbReference>
<evidence type="ECO:0000259" key="2">
    <source>
        <dbReference type="Pfam" id="PF01548"/>
    </source>
</evidence>
<feature type="coiled-coil region" evidence="1">
    <location>
        <begin position="180"/>
        <end position="207"/>
    </location>
</feature>
<gene>
    <name evidence="4" type="ORF">E2C06_20405</name>
</gene>
<reference evidence="4 5" key="1">
    <citation type="journal article" date="2016" name="J. Microbiol.">
        <title>Dankookia rubra gen. nov., sp. nov., an alphaproteobacterium isolated from sediment of a shallow stream.</title>
        <authorList>
            <person name="Kim W.H."/>
            <person name="Kim D.H."/>
            <person name="Kang K."/>
            <person name="Ahn T.Y."/>
        </authorList>
    </citation>
    <scope>NUCLEOTIDE SEQUENCE [LARGE SCALE GENOMIC DNA]</scope>
    <source>
        <strain evidence="4 5">JCM30602</strain>
    </source>
</reference>
<dbReference type="AlphaFoldDB" id="A0A4R5QD56"/>
<dbReference type="PANTHER" id="PTHR33055">
    <property type="entry name" value="TRANSPOSASE FOR INSERTION SEQUENCE ELEMENT IS1111A"/>
    <property type="match status" value="1"/>
</dbReference>
<dbReference type="OrthoDB" id="5289737at2"/>
<dbReference type="NCBIfam" id="NF033542">
    <property type="entry name" value="transpos_IS110"/>
    <property type="match status" value="1"/>
</dbReference>
<dbReference type="Pfam" id="PF01548">
    <property type="entry name" value="DEDD_Tnp_IS110"/>
    <property type="match status" value="1"/>
</dbReference>
<dbReference type="GO" id="GO:0006313">
    <property type="term" value="P:DNA transposition"/>
    <property type="evidence" value="ECO:0007669"/>
    <property type="project" value="InterPro"/>
</dbReference>
<dbReference type="GO" id="GO:0004803">
    <property type="term" value="F:transposase activity"/>
    <property type="evidence" value="ECO:0007669"/>
    <property type="project" value="InterPro"/>
</dbReference>
<evidence type="ECO:0000256" key="1">
    <source>
        <dbReference type="SAM" id="Coils"/>
    </source>
</evidence>
<dbReference type="InterPro" id="IPR002525">
    <property type="entry name" value="Transp_IS110-like_N"/>
</dbReference>
<dbReference type="EMBL" id="SMSJ01000032">
    <property type="protein sequence ID" value="TDH60733.1"/>
    <property type="molecule type" value="Genomic_DNA"/>
</dbReference>
<evidence type="ECO:0000313" key="4">
    <source>
        <dbReference type="EMBL" id="TDH60733.1"/>
    </source>
</evidence>
<organism evidence="4 5">
    <name type="scientific">Dankookia rubra</name>
    <dbReference type="NCBI Taxonomy" id="1442381"/>
    <lineage>
        <taxon>Bacteria</taxon>
        <taxon>Pseudomonadati</taxon>
        <taxon>Pseudomonadota</taxon>
        <taxon>Alphaproteobacteria</taxon>
        <taxon>Acetobacterales</taxon>
        <taxon>Roseomonadaceae</taxon>
        <taxon>Dankookia</taxon>
    </lineage>
</organism>
<evidence type="ECO:0000313" key="5">
    <source>
        <dbReference type="Proteomes" id="UP000295096"/>
    </source>
</evidence>
<comment type="caution">
    <text evidence="4">The sequence shown here is derived from an EMBL/GenBank/DDBJ whole genome shotgun (WGS) entry which is preliminary data.</text>
</comment>
<sequence>MEITTIGLDIAKRVFQAHGVDATGHAVLRRRLGRAEVLDFFRALRPCLVGIEACGTAHHWAREIRALGHEVRLIPAAYVKPYVKRGKTDAADAEAICEAVTRPTMRFVPMKTADQQAVLMLHRTRDLLVRQRTALVNALRGHLAEFGIVAPQGISRVAELLAVLLGEDEATLPPLARQALRGLAAELEALGKRVEEIEAAIVAWHKENEASRRLAAVPGIGPITASAVVATVGDVSNFASARHFAAWIGLVPKQNSTGGKPRQGGISKAGDHYLRRLLVLGATAVIRHTRIKAREGWLAELIERRPTMVAAVAQANKTARIVWALLARGESYRPQRGFPQHAGA</sequence>
<dbReference type="InterPro" id="IPR047650">
    <property type="entry name" value="Transpos_IS110"/>
</dbReference>
<proteinExistence type="predicted"/>
<protein>
    <submittedName>
        <fullName evidence="4">IS110 family transposase</fullName>
    </submittedName>
</protein>
<feature type="domain" description="Transposase IS110-like N-terminal" evidence="2">
    <location>
        <begin position="6"/>
        <end position="146"/>
    </location>
</feature>
<dbReference type="Proteomes" id="UP000295096">
    <property type="component" value="Unassembled WGS sequence"/>
</dbReference>
<accession>A0A4R5QD56</accession>
<dbReference type="GO" id="GO:0003677">
    <property type="term" value="F:DNA binding"/>
    <property type="evidence" value="ECO:0007669"/>
    <property type="project" value="InterPro"/>
</dbReference>
<keyword evidence="1" id="KW-0175">Coiled coil</keyword>
<feature type="domain" description="Transposase IS116/IS110/IS902 C-terminal" evidence="3">
    <location>
        <begin position="212"/>
        <end position="290"/>
    </location>
</feature>
<dbReference type="Pfam" id="PF02371">
    <property type="entry name" value="Transposase_20"/>
    <property type="match status" value="1"/>
</dbReference>
<keyword evidence="5" id="KW-1185">Reference proteome</keyword>
<evidence type="ECO:0000259" key="3">
    <source>
        <dbReference type="Pfam" id="PF02371"/>
    </source>
</evidence>